<dbReference type="SUPFAM" id="SSF143120">
    <property type="entry name" value="YefM-like"/>
    <property type="match status" value="1"/>
</dbReference>
<proteinExistence type="inferred from homology"/>
<comment type="function">
    <text evidence="2">Antitoxin component of a type II toxin-antitoxin (TA) system.</text>
</comment>
<name>A0A327LZM5_9PROT</name>
<accession>A0A327LZM5</accession>
<evidence type="ECO:0000256" key="2">
    <source>
        <dbReference type="RuleBase" id="RU362080"/>
    </source>
</evidence>
<dbReference type="InterPro" id="IPR006442">
    <property type="entry name" value="Antitoxin_Phd/YefM"/>
</dbReference>
<comment type="similarity">
    <text evidence="1 2">Belongs to the phD/YefM antitoxin family.</text>
</comment>
<dbReference type="RefSeq" id="WP_111472203.1">
    <property type="nucleotide sequence ID" value="NZ_QLIX01000027.1"/>
</dbReference>
<dbReference type="NCBIfam" id="TIGR01552">
    <property type="entry name" value="phd_fam"/>
    <property type="match status" value="1"/>
</dbReference>
<keyword evidence="4" id="KW-1185">Reference proteome</keyword>
<protein>
    <recommendedName>
        <fullName evidence="2">Antitoxin</fullName>
    </recommendedName>
</protein>
<evidence type="ECO:0000313" key="3">
    <source>
        <dbReference type="EMBL" id="RAI56080.1"/>
    </source>
</evidence>
<dbReference type="EMBL" id="QLIX01000027">
    <property type="protein sequence ID" value="RAI56080.1"/>
    <property type="molecule type" value="Genomic_DNA"/>
</dbReference>
<comment type="caution">
    <text evidence="3">The sequence shown here is derived from an EMBL/GenBank/DDBJ whole genome shotgun (WGS) entry which is preliminary data.</text>
</comment>
<dbReference type="Gene3D" id="3.40.1620.10">
    <property type="entry name" value="YefM-like domain"/>
    <property type="match status" value="1"/>
</dbReference>
<evidence type="ECO:0000313" key="4">
    <source>
        <dbReference type="Proteomes" id="UP000249065"/>
    </source>
</evidence>
<organism evidence="3 4">
    <name type="scientific">Roseicella frigidaeris</name>
    <dbReference type="NCBI Taxonomy" id="2230885"/>
    <lineage>
        <taxon>Bacteria</taxon>
        <taxon>Pseudomonadati</taxon>
        <taxon>Pseudomonadota</taxon>
        <taxon>Alphaproteobacteria</taxon>
        <taxon>Acetobacterales</taxon>
        <taxon>Roseomonadaceae</taxon>
        <taxon>Roseicella</taxon>
    </lineage>
</organism>
<evidence type="ECO:0000256" key="1">
    <source>
        <dbReference type="ARBA" id="ARBA00009981"/>
    </source>
</evidence>
<sequence length="87" mass="10004">MEDPIPVPAGEVQRHFALWQDRALTRPVAVTSRGRPRVVMLSVEEYERLRRRDRRALRVEDLPDELVDAIAASEPPEEARRFDGEVG</sequence>
<reference evidence="4" key="1">
    <citation type="submission" date="2018-06" db="EMBL/GenBank/DDBJ databases">
        <authorList>
            <person name="Khan S.A."/>
        </authorList>
    </citation>
    <scope>NUCLEOTIDE SEQUENCE [LARGE SCALE GENOMIC DNA]</scope>
    <source>
        <strain evidence="4">DB-1506</strain>
    </source>
</reference>
<gene>
    <name evidence="3" type="ORF">DOO78_22840</name>
</gene>
<dbReference type="AlphaFoldDB" id="A0A327LZM5"/>
<dbReference type="OrthoDB" id="165038at2"/>
<dbReference type="Proteomes" id="UP000249065">
    <property type="component" value="Unassembled WGS sequence"/>
</dbReference>
<dbReference type="InterPro" id="IPR036165">
    <property type="entry name" value="YefM-like_sf"/>
</dbReference>
<dbReference type="Pfam" id="PF02604">
    <property type="entry name" value="PhdYeFM_antitox"/>
    <property type="match status" value="1"/>
</dbReference>